<dbReference type="FunFam" id="3.40.640.10:FF:000084">
    <property type="entry name" value="IscS-like cysteine desulfurase"/>
    <property type="match status" value="1"/>
</dbReference>
<feature type="domain" description="Aminotransferase class V" evidence="9">
    <location>
        <begin position="3"/>
        <end position="363"/>
    </location>
</feature>
<evidence type="ECO:0000256" key="7">
    <source>
        <dbReference type="ARBA" id="ARBA00023014"/>
    </source>
</evidence>
<keyword evidence="4" id="KW-0479">Metal-binding</keyword>
<dbReference type="EMBL" id="LJUO01000033">
    <property type="protein sequence ID" value="KPK72386.1"/>
    <property type="molecule type" value="Genomic_DNA"/>
</dbReference>
<dbReference type="InterPro" id="IPR016454">
    <property type="entry name" value="Cysteine_dSase"/>
</dbReference>
<keyword evidence="3" id="KW-0808">Transferase</keyword>
<comment type="cofactor">
    <cofactor evidence="1">
        <name>pyridoxal 5'-phosphate</name>
        <dbReference type="ChEBI" id="CHEBI:597326"/>
    </cofactor>
</comment>
<comment type="similarity">
    <text evidence="2">Belongs to the class-V pyridoxal-phosphate-dependent aminotransferase family. NifS/IscS subfamily.</text>
</comment>
<keyword evidence="5" id="KW-0663">Pyridoxal phosphate</keyword>
<evidence type="ECO:0000256" key="6">
    <source>
        <dbReference type="ARBA" id="ARBA00023004"/>
    </source>
</evidence>
<sequence>MAIYLDYQSAKPVDQRVVHAMLPYFDQKYGNPSALHAVGDVATDALELSRATVARFVGARADEVVFTSGATESNNAALIGFAMRSKHRGNHIIISEIEHISIHNIAKYLSRNGFLVTKVPVNQYGQVSPHKIEERITDKTILVSVMYANNEIGTIQPIAAIGRLCRERGIAFHTDAVAAEGLIPIDVKKDAIDLMTLSSNDLYGPKGVGVLYVGNGVRINPLIIGGGQEHGIRSGTENLHGIVGMAKAAEIMEQEMNGETERFRQFRDRLIKQVLETIPRSHLNGHPSERLVNNAHFRFDGIEGESLLLSLKDKGIAVSTGSACSSQTLSASHTLIALGLLHEEAHGSLQLTVGRFTHEHDIDAVVSVLPEVVKRLREMSPLYKEEA</sequence>
<dbReference type="PANTHER" id="PTHR11601">
    <property type="entry name" value="CYSTEINE DESULFURYLASE FAMILY MEMBER"/>
    <property type="match status" value="1"/>
</dbReference>
<dbReference type="InterPro" id="IPR015422">
    <property type="entry name" value="PyrdxlP-dep_Trfase_small"/>
</dbReference>
<reference evidence="10 11" key="1">
    <citation type="journal article" date="2015" name="Microbiome">
        <title>Genomic resolution of linkages in carbon, nitrogen, and sulfur cycling among widespread estuary sediment bacteria.</title>
        <authorList>
            <person name="Baker B.J."/>
            <person name="Lazar C.S."/>
            <person name="Teske A.P."/>
            <person name="Dick G.J."/>
        </authorList>
    </citation>
    <scope>NUCLEOTIDE SEQUENCE [LARGE SCALE GENOMIC DNA]</scope>
    <source>
        <strain evidence="10">SM23_60</strain>
    </source>
</reference>
<dbReference type="PIRSF" id="PIRSF005572">
    <property type="entry name" value="NifS"/>
    <property type="match status" value="1"/>
</dbReference>
<evidence type="ECO:0000259" key="9">
    <source>
        <dbReference type="Pfam" id="PF00266"/>
    </source>
</evidence>
<dbReference type="GO" id="GO:0046872">
    <property type="term" value="F:metal ion binding"/>
    <property type="evidence" value="ECO:0007669"/>
    <property type="project" value="UniProtKB-KW"/>
</dbReference>
<protein>
    <submittedName>
        <fullName evidence="10">Cysteine desulfurase</fullName>
    </submittedName>
</protein>
<dbReference type="GO" id="GO:0051536">
    <property type="term" value="F:iron-sulfur cluster binding"/>
    <property type="evidence" value="ECO:0007669"/>
    <property type="project" value="UniProtKB-KW"/>
</dbReference>
<dbReference type="InterPro" id="IPR015424">
    <property type="entry name" value="PyrdxlP-dep_Trfase"/>
</dbReference>
<comment type="caution">
    <text evidence="10">The sequence shown here is derived from an EMBL/GenBank/DDBJ whole genome shotgun (WGS) entry which is preliminary data.</text>
</comment>
<evidence type="ECO:0000313" key="10">
    <source>
        <dbReference type="EMBL" id="KPK72386.1"/>
    </source>
</evidence>
<evidence type="ECO:0000256" key="8">
    <source>
        <dbReference type="ARBA" id="ARBA00050776"/>
    </source>
</evidence>
<dbReference type="GO" id="GO:0031071">
    <property type="term" value="F:cysteine desulfurase activity"/>
    <property type="evidence" value="ECO:0007669"/>
    <property type="project" value="UniProtKB-EC"/>
</dbReference>
<accession>A0A0S8GIZ7</accession>
<dbReference type="NCBIfam" id="NF002806">
    <property type="entry name" value="PRK02948.1"/>
    <property type="match status" value="1"/>
</dbReference>
<dbReference type="Gene3D" id="3.40.640.10">
    <property type="entry name" value="Type I PLP-dependent aspartate aminotransferase-like (Major domain)"/>
    <property type="match status" value="1"/>
</dbReference>
<keyword evidence="7" id="KW-0411">Iron-sulfur</keyword>
<evidence type="ECO:0000256" key="1">
    <source>
        <dbReference type="ARBA" id="ARBA00001933"/>
    </source>
</evidence>
<evidence type="ECO:0000256" key="2">
    <source>
        <dbReference type="ARBA" id="ARBA00006490"/>
    </source>
</evidence>
<dbReference type="InterPro" id="IPR015421">
    <property type="entry name" value="PyrdxlP-dep_Trfase_major"/>
</dbReference>
<dbReference type="AlphaFoldDB" id="A0A0S8GIZ7"/>
<evidence type="ECO:0000313" key="11">
    <source>
        <dbReference type="Proteomes" id="UP000051096"/>
    </source>
</evidence>
<dbReference type="InterPro" id="IPR000192">
    <property type="entry name" value="Aminotrans_V_dom"/>
</dbReference>
<dbReference type="PATRIC" id="fig|1703780.3.peg.2220"/>
<evidence type="ECO:0000256" key="3">
    <source>
        <dbReference type="ARBA" id="ARBA00022679"/>
    </source>
</evidence>
<dbReference type="Proteomes" id="UP000051096">
    <property type="component" value="Unassembled WGS sequence"/>
</dbReference>
<evidence type="ECO:0000256" key="5">
    <source>
        <dbReference type="ARBA" id="ARBA00022898"/>
    </source>
</evidence>
<evidence type="ECO:0000256" key="4">
    <source>
        <dbReference type="ARBA" id="ARBA00022723"/>
    </source>
</evidence>
<dbReference type="Gene3D" id="3.90.1150.10">
    <property type="entry name" value="Aspartate Aminotransferase, domain 1"/>
    <property type="match status" value="1"/>
</dbReference>
<comment type="catalytic activity">
    <reaction evidence="8">
        <text>(sulfur carrier)-H + L-cysteine = (sulfur carrier)-SH + L-alanine</text>
        <dbReference type="Rhea" id="RHEA:43892"/>
        <dbReference type="Rhea" id="RHEA-COMP:14737"/>
        <dbReference type="Rhea" id="RHEA-COMP:14739"/>
        <dbReference type="ChEBI" id="CHEBI:29917"/>
        <dbReference type="ChEBI" id="CHEBI:35235"/>
        <dbReference type="ChEBI" id="CHEBI:57972"/>
        <dbReference type="ChEBI" id="CHEBI:64428"/>
        <dbReference type="EC" id="2.8.1.7"/>
    </reaction>
</comment>
<keyword evidence="6" id="KW-0408">Iron</keyword>
<proteinExistence type="inferred from homology"/>
<dbReference type="SUPFAM" id="SSF53383">
    <property type="entry name" value="PLP-dependent transferases"/>
    <property type="match status" value="1"/>
</dbReference>
<gene>
    <name evidence="10" type="ORF">AMJ87_04870</name>
</gene>
<name>A0A0S8GIZ7_UNCW3</name>
<organism evidence="10 11">
    <name type="scientific">candidate division WOR_3 bacterium SM23_60</name>
    <dbReference type="NCBI Taxonomy" id="1703780"/>
    <lineage>
        <taxon>Bacteria</taxon>
        <taxon>Bacteria division WOR-3</taxon>
    </lineage>
</organism>
<dbReference type="Pfam" id="PF00266">
    <property type="entry name" value="Aminotran_5"/>
    <property type="match status" value="1"/>
</dbReference>
<dbReference type="PANTHER" id="PTHR11601:SF34">
    <property type="entry name" value="CYSTEINE DESULFURASE"/>
    <property type="match status" value="1"/>
</dbReference>